<proteinExistence type="predicted"/>
<sequence>MWDKRSIFGTVPQNAGRVVTLGEGGRQSPPTSFRGRELKKACGHSMALSVAGEWALWLNLSGLPDSEKRRIAGAPFEPGQAIFGPALTLMQQRCDVKEDKVCLPRRVTPHLLPLMRPPPAPSCEPPCPARHRGNAMAEIWPCSRRSLHLARKRPLSYVLHATGRECASRRRRTRPPIAQCASQSERAELDTDPNST</sequence>
<dbReference type="EMBL" id="JAINUF010000002">
    <property type="protein sequence ID" value="KAJ8375716.1"/>
    <property type="molecule type" value="Genomic_DNA"/>
</dbReference>
<reference evidence="2" key="1">
    <citation type="journal article" date="2023" name="Science">
        <title>Genome structures resolve the early diversification of teleost fishes.</title>
        <authorList>
            <person name="Parey E."/>
            <person name="Louis A."/>
            <person name="Montfort J."/>
            <person name="Bouchez O."/>
            <person name="Roques C."/>
            <person name="Iampietro C."/>
            <person name="Lluch J."/>
            <person name="Castinel A."/>
            <person name="Donnadieu C."/>
            <person name="Desvignes T."/>
            <person name="Floi Bucao C."/>
            <person name="Jouanno E."/>
            <person name="Wen M."/>
            <person name="Mejri S."/>
            <person name="Dirks R."/>
            <person name="Jansen H."/>
            <person name="Henkel C."/>
            <person name="Chen W.J."/>
            <person name="Zahm M."/>
            <person name="Cabau C."/>
            <person name="Klopp C."/>
            <person name="Thompson A.W."/>
            <person name="Robinson-Rechavi M."/>
            <person name="Braasch I."/>
            <person name="Lecointre G."/>
            <person name="Bobe J."/>
            <person name="Postlethwait J.H."/>
            <person name="Berthelot C."/>
            <person name="Roest Crollius H."/>
            <person name="Guiguen Y."/>
        </authorList>
    </citation>
    <scope>NUCLEOTIDE SEQUENCE</scope>
    <source>
        <strain evidence="2">WJC10195</strain>
    </source>
</reference>
<evidence type="ECO:0000313" key="2">
    <source>
        <dbReference type="EMBL" id="KAJ8375716.1"/>
    </source>
</evidence>
<organism evidence="2 3">
    <name type="scientific">Synaphobranchus kaupii</name>
    <name type="common">Kaup's arrowtooth eel</name>
    <dbReference type="NCBI Taxonomy" id="118154"/>
    <lineage>
        <taxon>Eukaryota</taxon>
        <taxon>Metazoa</taxon>
        <taxon>Chordata</taxon>
        <taxon>Craniata</taxon>
        <taxon>Vertebrata</taxon>
        <taxon>Euteleostomi</taxon>
        <taxon>Actinopterygii</taxon>
        <taxon>Neopterygii</taxon>
        <taxon>Teleostei</taxon>
        <taxon>Anguilliformes</taxon>
        <taxon>Synaphobranchidae</taxon>
        <taxon>Synaphobranchus</taxon>
    </lineage>
</organism>
<feature type="region of interest" description="Disordered" evidence="1">
    <location>
        <begin position="165"/>
        <end position="196"/>
    </location>
</feature>
<protein>
    <submittedName>
        <fullName evidence="2">Uncharacterized protein</fullName>
    </submittedName>
</protein>
<keyword evidence="3" id="KW-1185">Reference proteome</keyword>
<evidence type="ECO:0000256" key="1">
    <source>
        <dbReference type="SAM" id="MobiDB-lite"/>
    </source>
</evidence>
<name>A0A9Q1G5R1_SYNKA</name>
<evidence type="ECO:0000313" key="3">
    <source>
        <dbReference type="Proteomes" id="UP001152622"/>
    </source>
</evidence>
<comment type="caution">
    <text evidence="2">The sequence shown here is derived from an EMBL/GenBank/DDBJ whole genome shotgun (WGS) entry which is preliminary data.</text>
</comment>
<dbReference type="OrthoDB" id="8933624at2759"/>
<dbReference type="AlphaFoldDB" id="A0A9Q1G5R1"/>
<gene>
    <name evidence="2" type="ORF">SKAU_G00062960</name>
</gene>
<accession>A0A9Q1G5R1</accession>
<dbReference type="Proteomes" id="UP001152622">
    <property type="component" value="Chromosome 2"/>
</dbReference>